<reference evidence="1 2" key="1">
    <citation type="submission" date="2019-02" db="EMBL/GenBank/DDBJ databases">
        <authorList>
            <person name="Lehtovirta-Morley E L."/>
        </authorList>
    </citation>
    <scope>NUCLEOTIDE SEQUENCE [LARGE SCALE GENOMIC DNA]</scope>
    <source>
        <strain evidence="1">NFRAN1</strain>
    </source>
</reference>
<keyword evidence="2" id="KW-1185">Reference proteome</keyword>
<name>A0A484IC37_9ARCH</name>
<evidence type="ECO:0000313" key="2">
    <source>
        <dbReference type="Proteomes" id="UP000294299"/>
    </source>
</evidence>
<sequence length="50" mass="5963">MLFTLKRREFAIKSMTGKSTVRWLNTTNIQILSWRCIYNGKRQSHSCNDK</sequence>
<dbReference type="AlphaFoldDB" id="A0A484IC37"/>
<organism evidence="1 2">
    <name type="scientific">Candidatus Nitrosocosmicus franklandianus</name>
    <dbReference type="NCBI Taxonomy" id="1798806"/>
    <lineage>
        <taxon>Archaea</taxon>
        <taxon>Nitrososphaerota</taxon>
        <taxon>Nitrososphaeria</taxon>
        <taxon>Nitrososphaerales</taxon>
        <taxon>Nitrososphaeraceae</taxon>
        <taxon>Candidatus Nitrosocosmicus</taxon>
    </lineage>
</organism>
<accession>A0A484IC37</accession>
<dbReference type="Proteomes" id="UP000294299">
    <property type="component" value="Chromosome NFRAN"/>
</dbReference>
<dbReference type="KEGG" id="nfn:NFRAN_0260"/>
<dbReference type="EMBL" id="LR216287">
    <property type="protein sequence ID" value="VFJ12581.1"/>
    <property type="molecule type" value="Genomic_DNA"/>
</dbReference>
<proteinExistence type="predicted"/>
<gene>
    <name evidence="1" type="ORF">NFRAN_0260</name>
</gene>
<protein>
    <submittedName>
        <fullName evidence="1">Uncharacterized protein</fullName>
    </submittedName>
</protein>
<evidence type="ECO:0000313" key="1">
    <source>
        <dbReference type="EMBL" id="VFJ12581.1"/>
    </source>
</evidence>